<comment type="caution">
    <text evidence="1">The sequence shown here is derived from an EMBL/GenBank/DDBJ whole genome shotgun (WGS) entry which is preliminary data.</text>
</comment>
<sequence length="163" mass="18913">MRRNSLTSMLGEFVGLQRSPDFRLSSRSHQEIDEAVQDEKRVRFAVDFERPKLKPRQRYMSEGDVTISRNEPRIEFDRAGSVVDEAAVVMRNKNRALRKDRPTSLIDRIRQKITHTKTGAITESDEEDEQPTFVRNPSTRSERLLIHITPVETVPIRVVQVSQ</sequence>
<dbReference type="Proteomes" id="UP000494206">
    <property type="component" value="Unassembled WGS sequence"/>
</dbReference>
<dbReference type="AlphaFoldDB" id="A0A8S1ECM1"/>
<gene>
    <name evidence="1" type="ORF">CBOVIS_LOCUS1772</name>
</gene>
<keyword evidence="2" id="KW-1185">Reference proteome</keyword>
<protein>
    <submittedName>
        <fullName evidence="1">Uncharacterized protein</fullName>
    </submittedName>
</protein>
<organism evidence="1 2">
    <name type="scientific">Caenorhabditis bovis</name>
    <dbReference type="NCBI Taxonomy" id="2654633"/>
    <lineage>
        <taxon>Eukaryota</taxon>
        <taxon>Metazoa</taxon>
        <taxon>Ecdysozoa</taxon>
        <taxon>Nematoda</taxon>
        <taxon>Chromadorea</taxon>
        <taxon>Rhabditida</taxon>
        <taxon>Rhabditina</taxon>
        <taxon>Rhabditomorpha</taxon>
        <taxon>Rhabditoidea</taxon>
        <taxon>Rhabditidae</taxon>
        <taxon>Peloderinae</taxon>
        <taxon>Caenorhabditis</taxon>
    </lineage>
</organism>
<name>A0A8S1ECM1_9PELO</name>
<dbReference type="OrthoDB" id="5873488at2759"/>
<reference evidence="1 2" key="1">
    <citation type="submission" date="2020-04" db="EMBL/GenBank/DDBJ databases">
        <authorList>
            <person name="Laetsch R D."/>
            <person name="Stevens L."/>
            <person name="Kumar S."/>
            <person name="Blaxter L. M."/>
        </authorList>
    </citation>
    <scope>NUCLEOTIDE SEQUENCE [LARGE SCALE GENOMIC DNA]</scope>
</reference>
<evidence type="ECO:0000313" key="2">
    <source>
        <dbReference type="Proteomes" id="UP000494206"/>
    </source>
</evidence>
<accession>A0A8S1ECM1</accession>
<proteinExistence type="predicted"/>
<evidence type="ECO:0000313" key="1">
    <source>
        <dbReference type="EMBL" id="CAB3398502.1"/>
    </source>
</evidence>
<dbReference type="EMBL" id="CADEPM010000001">
    <property type="protein sequence ID" value="CAB3398502.1"/>
    <property type="molecule type" value="Genomic_DNA"/>
</dbReference>